<dbReference type="InterPro" id="IPR050983">
    <property type="entry name" value="GST_Omega/HSP26"/>
</dbReference>
<dbReference type="SFLD" id="SFLDS00019">
    <property type="entry name" value="Glutathione_Transferase_(cytos"/>
    <property type="match status" value="1"/>
</dbReference>
<dbReference type="Gene3D" id="1.20.1050.10">
    <property type="match status" value="1"/>
</dbReference>
<dbReference type="Proteomes" id="UP001107558">
    <property type="component" value="Chromosome 4"/>
</dbReference>
<keyword evidence="2" id="KW-0560">Oxidoreductase</keyword>
<reference evidence="5" key="1">
    <citation type="submission" date="2021-03" db="EMBL/GenBank/DDBJ databases">
        <title>Chromosome level genome of the anhydrobiotic midge Polypedilum vanderplanki.</title>
        <authorList>
            <person name="Yoshida Y."/>
            <person name="Kikawada T."/>
            <person name="Gusev O."/>
        </authorList>
    </citation>
    <scope>NUCLEOTIDE SEQUENCE</scope>
    <source>
        <strain evidence="5">NIAS01</strain>
        <tissue evidence="5">Whole body or cell culture</tissue>
    </source>
</reference>
<dbReference type="PANTHER" id="PTHR43968">
    <property type="match status" value="1"/>
</dbReference>
<feature type="domain" description="GST N-terminal" evidence="3">
    <location>
        <begin position="21"/>
        <end position="102"/>
    </location>
</feature>
<protein>
    <recommendedName>
        <fullName evidence="7">Glutathione S-transferase</fullName>
    </recommendedName>
</protein>
<dbReference type="PRINTS" id="PR01625">
    <property type="entry name" value="GSTRNSFRASEO"/>
</dbReference>
<dbReference type="AlphaFoldDB" id="A0A9J6BHM1"/>
<dbReference type="InterPro" id="IPR005442">
    <property type="entry name" value="GST_omega"/>
</dbReference>
<dbReference type="EMBL" id="JADBJN010000004">
    <property type="protein sequence ID" value="KAG5669332.1"/>
    <property type="molecule type" value="Genomic_DNA"/>
</dbReference>
<evidence type="ECO:0000259" key="4">
    <source>
        <dbReference type="PROSITE" id="PS50405"/>
    </source>
</evidence>
<dbReference type="InterPro" id="IPR040079">
    <property type="entry name" value="Glutathione_S-Trfase"/>
</dbReference>
<dbReference type="SFLD" id="SFLDG00358">
    <property type="entry name" value="Main_(cytGST)"/>
    <property type="match status" value="1"/>
</dbReference>
<dbReference type="GO" id="GO:0045174">
    <property type="term" value="F:glutathione dehydrogenase (ascorbate) activity"/>
    <property type="evidence" value="ECO:0007669"/>
    <property type="project" value="TreeGrafter"/>
</dbReference>
<dbReference type="PROSITE" id="PS50405">
    <property type="entry name" value="GST_CTER"/>
    <property type="match status" value="1"/>
</dbReference>
<dbReference type="PANTHER" id="PTHR43968:SF6">
    <property type="entry name" value="GLUTATHIONE S-TRANSFERASE OMEGA"/>
    <property type="match status" value="1"/>
</dbReference>
<dbReference type="SUPFAM" id="SSF52833">
    <property type="entry name" value="Thioredoxin-like"/>
    <property type="match status" value="1"/>
</dbReference>
<dbReference type="OrthoDB" id="4951845at2759"/>
<sequence length="246" mass="29071">MTIKTLHLTKGSSQPTFPDNEILRLYSMKYCPYAHRAHLVLDAKNIPYHTVFINLTEKPEWLSKVSALTKVPALELPGVKGDSLIESLIICDYIDEKYPQNSLNSKDPLEKARDRILVQKFETISPVFARFVFWKKEEDKGELLKKLYAGLKNFDDELNERNSKFFGGEKPGMTDYMIWPWFERFEVLNFMLEEKFKLDKDRFPKLSEWFDGMMNDEAVRRNFIDIDDHYRFVTTRDYDNAAENKL</sequence>
<dbReference type="GO" id="GO:0005737">
    <property type="term" value="C:cytoplasm"/>
    <property type="evidence" value="ECO:0007669"/>
    <property type="project" value="InterPro"/>
</dbReference>
<dbReference type="InterPro" id="IPR036282">
    <property type="entry name" value="Glutathione-S-Trfase_C_sf"/>
</dbReference>
<dbReference type="FunFam" id="1.20.1050.10:FF:000009">
    <property type="entry name" value="Glutathione S-transferase omega-1"/>
    <property type="match status" value="1"/>
</dbReference>
<evidence type="ECO:0000259" key="3">
    <source>
        <dbReference type="PROSITE" id="PS50404"/>
    </source>
</evidence>
<dbReference type="GO" id="GO:0004364">
    <property type="term" value="F:glutathione transferase activity"/>
    <property type="evidence" value="ECO:0007669"/>
    <property type="project" value="InterPro"/>
</dbReference>
<gene>
    <name evidence="5" type="ORF">PVAND_017220</name>
</gene>
<dbReference type="InterPro" id="IPR004045">
    <property type="entry name" value="Glutathione_S-Trfase_N"/>
</dbReference>
<evidence type="ECO:0000256" key="1">
    <source>
        <dbReference type="ARBA" id="ARBA00011067"/>
    </source>
</evidence>
<accession>A0A9J6BHM1</accession>
<evidence type="ECO:0000256" key="2">
    <source>
        <dbReference type="ARBA" id="ARBA00023002"/>
    </source>
</evidence>
<dbReference type="GO" id="GO:0006749">
    <property type="term" value="P:glutathione metabolic process"/>
    <property type="evidence" value="ECO:0007669"/>
    <property type="project" value="TreeGrafter"/>
</dbReference>
<dbReference type="InterPro" id="IPR010987">
    <property type="entry name" value="Glutathione-S-Trfase_C-like"/>
</dbReference>
<proteinExistence type="inferred from homology"/>
<feature type="domain" description="GST C-terminal" evidence="4">
    <location>
        <begin position="107"/>
        <end position="236"/>
    </location>
</feature>
<comment type="caution">
    <text evidence="5">The sequence shown here is derived from an EMBL/GenBank/DDBJ whole genome shotgun (WGS) entry which is preliminary data.</text>
</comment>
<dbReference type="PROSITE" id="PS50404">
    <property type="entry name" value="GST_NTER"/>
    <property type="match status" value="1"/>
</dbReference>
<evidence type="ECO:0000313" key="5">
    <source>
        <dbReference type="EMBL" id="KAG5669332.1"/>
    </source>
</evidence>
<dbReference type="FunFam" id="3.40.30.10:FF:000123">
    <property type="entry name" value="Glutathione transferase o1"/>
    <property type="match status" value="1"/>
</dbReference>
<evidence type="ECO:0000313" key="6">
    <source>
        <dbReference type="Proteomes" id="UP001107558"/>
    </source>
</evidence>
<evidence type="ECO:0008006" key="7">
    <source>
        <dbReference type="Google" id="ProtNLM"/>
    </source>
</evidence>
<dbReference type="SUPFAM" id="SSF47616">
    <property type="entry name" value="GST C-terminal domain-like"/>
    <property type="match status" value="1"/>
</dbReference>
<comment type="similarity">
    <text evidence="1">Belongs to the GST superfamily. Omega family.</text>
</comment>
<dbReference type="InterPro" id="IPR036249">
    <property type="entry name" value="Thioredoxin-like_sf"/>
</dbReference>
<dbReference type="Gene3D" id="3.40.30.10">
    <property type="entry name" value="Glutaredoxin"/>
    <property type="match status" value="1"/>
</dbReference>
<dbReference type="Pfam" id="PF13410">
    <property type="entry name" value="GST_C_2"/>
    <property type="match status" value="1"/>
</dbReference>
<keyword evidence="6" id="KW-1185">Reference proteome</keyword>
<organism evidence="5 6">
    <name type="scientific">Polypedilum vanderplanki</name>
    <name type="common">Sleeping chironomid midge</name>
    <dbReference type="NCBI Taxonomy" id="319348"/>
    <lineage>
        <taxon>Eukaryota</taxon>
        <taxon>Metazoa</taxon>
        <taxon>Ecdysozoa</taxon>
        <taxon>Arthropoda</taxon>
        <taxon>Hexapoda</taxon>
        <taxon>Insecta</taxon>
        <taxon>Pterygota</taxon>
        <taxon>Neoptera</taxon>
        <taxon>Endopterygota</taxon>
        <taxon>Diptera</taxon>
        <taxon>Nematocera</taxon>
        <taxon>Chironomoidea</taxon>
        <taxon>Chironomidae</taxon>
        <taxon>Chironominae</taxon>
        <taxon>Polypedilum</taxon>
        <taxon>Polypedilum</taxon>
    </lineage>
</organism>
<dbReference type="Pfam" id="PF13417">
    <property type="entry name" value="GST_N_3"/>
    <property type="match status" value="1"/>
</dbReference>
<name>A0A9J6BHM1_POLVA</name>